<sequence length="135" mass="15232">MKIIAAANSAPTHEGHVLLHELLSFRSASWFKNRDLSAIFQDFEFMWKCIPSQTTAAADFFVFPETQFGEATFTGRVDRLQSGIRAHMLSQGDRTLDMATVSTFKGIMLIRHTLCFKPGFQFRPGDLPDFHNSSS</sequence>
<proteinExistence type="predicted"/>
<protein>
    <submittedName>
        <fullName evidence="1">Uncharacterized protein</fullName>
    </submittedName>
</protein>
<dbReference type="KEGG" id="dfi:AXF13_07775"/>
<evidence type="ECO:0000313" key="2">
    <source>
        <dbReference type="Proteomes" id="UP000069241"/>
    </source>
</evidence>
<organism evidence="1 2">
    <name type="scientific">Desulfovibrio fairfieldensis</name>
    <dbReference type="NCBI Taxonomy" id="44742"/>
    <lineage>
        <taxon>Bacteria</taxon>
        <taxon>Pseudomonadati</taxon>
        <taxon>Thermodesulfobacteriota</taxon>
        <taxon>Desulfovibrionia</taxon>
        <taxon>Desulfovibrionales</taxon>
        <taxon>Desulfovibrionaceae</taxon>
        <taxon>Desulfovibrio</taxon>
    </lineage>
</organism>
<dbReference type="Proteomes" id="UP000069241">
    <property type="component" value="Chromosome"/>
</dbReference>
<accession>A0A0X8JJQ1</accession>
<dbReference type="EMBL" id="CP014229">
    <property type="protein sequence ID" value="AMD90023.1"/>
    <property type="molecule type" value="Genomic_DNA"/>
</dbReference>
<evidence type="ECO:0000313" key="1">
    <source>
        <dbReference type="EMBL" id="AMD90023.1"/>
    </source>
</evidence>
<reference evidence="2" key="1">
    <citation type="submission" date="2016-02" db="EMBL/GenBank/DDBJ databases">
        <authorList>
            <person name="Holder M.E."/>
            <person name="Ajami N.J."/>
            <person name="Petrosino J.F."/>
        </authorList>
    </citation>
    <scope>NUCLEOTIDE SEQUENCE [LARGE SCALE GENOMIC DNA]</scope>
    <source>
        <strain evidence="2">CCUG 45958</strain>
    </source>
</reference>
<name>A0A0X8JJQ1_9BACT</name>
<dbReference type="AlphaFoldDB" id="A0A0X8JJQ1"/>
<keyword evidence="2" id="KW-1185">Reference proteome</keyword>
<gene>
    <name evidence="1" type="ORF">AXF13_07775</name>
</gene>